<comment type="similarity">
    <text evidence="2">Belongs to the nitroreductase family.</text>
</comment>
<dbReference type="Proteomes" id="UP000030170">
    <property type="component" value="Unassembled WGS sequence"/>
</dbReference>
<sequence length="226" mass="24647">MNLGSQPRNLIEHPLDVPTAIAQRRAIKSFKPDPLEPELLKQLLELTISAPSSYNLQDWRIILVQDETQKAGLSAAAWGQTQILQAPVTFVFAADAAAWRKDLTPIYQQGRATGAWTETTVDYFKTAIPQFYTTLAEQSREYAIKDAMIAATHLVLAAESLGLSTCFMNGWVEAKVKEVIGATADLDLAIAVLVPVGYAAEARHNPGRLPLAANVCVDRVGTPYEA</sequence>
<reference evidence="7 8" key="1">
    <citation type="journal article" date="2014" name="Mol. Ecol.">
        <title>Evolution of Synechococcus.</title>
        <authorList>
            <person name="Dvorak P."/>
            <person name="Casamatta D."/>
            <person name="Hasler P."/>
            <person name="Poulickova A."/>
            <person name="Ondrej V."/>
            <person name="Sanges R."/>
        </authorList>
    </citation>
    <scope>NUCLEOTIDE SEQUENCE [LARGE SCALE GENOMIC DNA]</scope>
    <source>
        <strain evidence="7 8">CAUP A 1101</strain>
    </source>
</reference>
<dbReference type="InterPro" id="IPR029479">
    <property type="entry name" value="Nitroreductase"/>
</dbReference>
<dbReference type="SUPFAM" id="SSF55469">
    <property type="entry name" value="FMN-dependent nitroreductase-like"/>
    <property type="match status" value="1"/>
</dbReference>
<dbReference type="Gene3D" id="3.40.109.10">
    <property type="entry name" value="NADH Oxidase"/>
    <property type="match status" value="1"/>
</dbReference>
<dbReference type="AlphaFoldDB" id="A0A098TNX8"/>
<dbReference type="Pfam" id="PF00881">
    <property type="entry name" value="Nitroreductase"/>
    <property type="match status" value="1"/>
</dbReference>
<dbReference type="PANTHER" id="PTHR43673:SF2">
    <property type="entry name" value="NITROREDUCTASE"/>
    <property type="match status" value="1"/>
</dbReference>
<keyword evidence="8" id="KW-1185">Reference proteome</keyword>
<dbReference type="STRING" id="1497020.DO97_00025"/>
<comment type="cofactor">
    <cofactor evidence="1">
        <name>FMN</name>
        <dbReference type="ChEBI" id="CHEBI:58210"/>
    </cofactor>
</comment>
<evidence type="ECO:0000256" key="1">
    <source>
        <dbReference type="ARBA" id="ARBA00001917"/>
    </source>
</evidence>
<evidence type="ECO:0000256" key="4">
    <source>
        <dbReference type="ARBA" id="ARBA00022643"/>
    </source>
</evidence>
<dbReference type="OrthoDB" id="9782629at2"/>
<dbReference type="EMBL" id="JJML01000001">
    <property type="protein sequence ID" value="KGF73971.1"/>
    <property type="molecule type" value="Genomic_DNA"/>
</dbReference>
<evidence type="ECO:0000313" key="7">
    <source>
        <dbReference type="EMBL" id="KGF73971.1"/>
    </source>
</evidence>
<dbReference type="InterPro" id="IPR000415">
    <property type="entry name" value="Nitroreductase-like"/>
</dbReference>
<evidence type="ECO:0000256" key="3">
    <source>
        <dbReference type="ARBA" id="ARBA00022630"/>
    </source>
</evidence>
<dbReference type="PANTHER" id="PTHR43673">
    <property type="entry name" value="NAD(P)H NITROREDUCTASE YDGI-RELATED"/>
    <property type="match status" value="1"/>
</dbReference>
<dbReference type="GO" id="GO:0016491">
    <property type="term" value="F:oxidoreductase activity"/>
    <property type="evidence" value="ECO:0007669"/>
    <property type="project" value="UniProtKB-KW"/>
</dbReference>
<accession>A0A098TNX8</accession>
<evidence type="ECO:0000259" key="6">
    <source>
        <dbReference type="Pfam" id="PF00881"/>
    </source>
</evidence>
<keyword evidence="4" id="KW-0288">FMN</keyword>
<comment type="caution">
    <text evidence="7">The sequence shown here is derived from an EMBL/GenBank/DDBJ whole genome shotgun (WGS) entry which is preliminary data.</text>
</comment>
<protein>
    <submittedName>
        <fullName evidence="7">Nitroreductase</fullName>
    </submittedName>
</protein>
<evidence type="ECO:0000256" key="5">
    <source>
        <dbReference type="ARBA" id="ARBA00023002"/>
    </source>
</evidence>
<proteinExistence type="inferred from homology"/>
<feature type="domain" description="Nitroreductase" evidence="6">
    <location>
        <begin position="21"/>
        <end position="198"/>
    </location>
</feature>
<organism evidence="7 8">
    <name type="scientific">Neosynechococcus sphagnicola sy1</name>
    <dbReference type="NCBI Taxonomy" id="1497020"/>
    <lineage>
        <taxon>Bacteria</taxon>
        <taxon>Bacillati</taxon>
        <taxon>Cyanobacteriota</taxon>
        <taxon>Cyanophyceae</taxon>
        <taxon>Neosynechococcales</taxon>
        <taxon>Neosynechococcaceae</taxon>
        <taxon>Neosynechococcus</taxon>
    </lineage>
</organism>
<name>A0A098TNX8_9CYAN</name>
<keyword evidence="3" id="KW-0285">Flavoprotein</keyword>
<dbReference type="RefSeq" id="WP_036530079.1">
    <property type="nucleotide sequence ID" value="NZ_JJML01000001.1"/>
</dbReference>
<evidence type="ECO:0000313" key="8">
    <source>
        <dbReference type="Proteomes" id="UP000030170"/>
    </source>
</evidence>
<evidence type="ECO:0000256" key="2">
    <source>
        <dbReference type="ARBA" id="ARBA00007118"/>
    </source>
</evidence>
<keyword evidence="5" id="KW-0560">Oxidoreductase</keyword>
<gene>
    <name evidence="7" type="ORF">DO97_00025</name>
</gene>